<dbReference type="Proteomes" id="UP000827976">
    <property type="component" value="Chromosome 11"/>
</dbReference>
<comment type="caution">
    <text evidence="1">The sequence shown here is derived from an EMBL/GenBank/DDBJ whole genome shotgun (WGS) entry which is preliminary data.</text>
</comment>
<evidence type="ECO:0000313" key="2">
    <source>
        <dbReference type="Proteomes" id="UP000827976"/>
    </source>
</evidence>
<dbReference type="EMBL" id="CM037021">
    <property type="protein sequence ID" value="KAH7669421.1"/>
    <property type="molecule type" value="Genomic_DNA"/>
</dbReference>
<gene>
    <name evidence="1" type="ORF">IHE45_11G076400</name>
</gene>
<dbReference type="EC" id="1.14.13.8" evidence="1"/>
<name>A0ACB7V7C7_DIOAL</name>
<evidence type="ECO:0000313" key="1">
    <source>
        <dbReference type="EMBL" id="KAH7669421.1"/>
    </source>
</evidence>
<protein>
    <submittedName>
        <fullName evidence="1">Flavin monooxygenase FMO protein</fullName>
        <ecNumber evidence="1">1.14.13.8</ecNumber>
    </submittedName>
</protein>
<proteinExistence type="predicted"/>
<reference evidence="2" key="1">
    <citation type="journal article" date="2022" name="Nat. Commun.">
        <title>Chromosome evolution and the genetic basis of agronomically important traits in greater yam.</title>
        <authorList>
            <person name="Bredeson J.V."/>
            <person name="Lyons J.B."/>
            <person name="Oniyinde I.O."/>
            <person name="Okereke N.R."/>
            <person name="Kolade O."/>
            <person name="Nnabue I."/>
            <person name="Nwadili C.O."/>
            <person name="Hribova E."/>
            <person name="Parker M."/>
            <person name="Nwogha J."/>
            <person name="Shu S."/>
            <person name="Carlson J."/>
            <person name="Kariba R."/>
            <person name="Muthemba S."/>
            <person name="Knop K."/>
            <person name="Barton G.J."/>
            <person name="Sherwood A.V."/>
            <person name="Lopez-Montes A."/>
            <person name="Asiedu R."/>
            <person name="Jamnadass R."/>
            <person name="Muchugi A."/>
            <person name="Goodstein D."/>
            <person name="Egesi C.N."/>
            <person name="Featherston J."/>
            <person name="Asfaw A."/>
            <person name="Simpson G.G."/>
            <person name="Dolezel J."/>
            <person name="Hendre P.S."/>
            <person name="Van Deynze A."/>
            <person name="Kumar P.L."/>
            <person name="Obidiegwu J.E."/>
            <person name="Bhattacharjee R."/>
            <person name="Rokhsar D.S."/>
        </authorList>
    </citation>
    <scope>NUCLEOTIDE SEQUENCE [LARGE SCALE GENOMIC DNA]</scope>
    <source>
        <strain evidence="2">cv. TDa95/00328</strain>
    </source>
</reference>
<keyword evidence="2" id="KW-1185">Reference proteome</keyword>
<keyword evidence="1" id="KW-0503">Monooxygenase</keyword>
<organism evidence="1 2">
    <name type="scientific">Dioscorea alata</name>
    <name type="common">Purple yam</name>
    <dbReference type="NCBI Taxonomy" id="55571"/>
    <lineage>
        <taxon>Eukaryota</taxon>
        <taxon>Viridiplantae</taxon>
        <taxon>Streptophyta</taxon>
        <taxon>Embryophyta</taxon>
        <taxon>Tracheophyta</taxon>
        <taxon>Spermatophyta</taxon>
        <taxon>Magnoliopsida</taxon>
        <taxon>Liliopsida</taxon>
        <taxon>Dioscoreales</taxon>
        <taxon>Dioscoreaceae</taxon>
        <taxon>Dioscorea</taxon>
    </lineage>
</organism>
<keyword evidence="1" id="KW-0560">Oxidoreductase</keyword>
<accession>A0ACB7V7C7</accession>
<sequence length="416" mass="46694">MEKKVAIVGSGISGLVASKHLLEKGFKPVVFEAGSQVGGVWTQTLGSTKLQSPKPSYQFSDFPWPETVTETFPSHVQVMQYLESYAKHFGLLRYIRFGAKVVGMEFIGVNEEEMDCWELWAGTGEAFSGGGRKGRWRLTVQLDKEQSMEEYEFDFVILCIGRFSGVPSIPSFPEKKGPKAFDGQVIHSMDYSKLDKDAAIQLVKDKRVTVVGFLKSAIDITYECAIANGVDYPCTVICRTPRWIIPDFFAWGIPIFYFYATRFSELLLHKPGEGILLSILATLLSPLRWAFSKFTESYYKWAVPMQKHGLVPKHSFFQAITSCMLAILPEKFYEKVEEGSIVIKKSKCFSFCKEGVMVDGESSPIESDLVILATGFRGDDKLKSLFTSPYFQNIIVGPSSTAPLYSKYKANKAKKK</sequence>